<dbReference type="SUPFAM" id="SSF52096">
    <property type="entry name" value="ClpP/crotonase"/>
    <property type="match status" value="1"/>
</dbReference>
<feature type="domain" description="Peptidase S49" evidence="2">
    <location>
        <begin position="140"/>
        <end position="284"/>
    </location>
</feature>
<evidence type="ECO:0000313" key="3">
    <source>
        <dbReference type="EMBL" id="CAB4122712.1"/>
    </source>
</evidence>
<dbReference type="InterPro" id="IPR029045">
    <property type="entry name" value="ClpP/crotonase-like_dom_sf"/>
</dbReference>
<dbReference type="CDD" id="cd07022">
    <property type="entry name" value="S49_Sppa_36K_type"/>
    <property type="match status" value="1"/>
</dbReference>
<dbReference type="InterPro" id="IPR033855">
    <property type="entry name" value="Protein_C"/>
</dbReference>
<gene>
    <name evidence="3" type="ORF">UFOVP31_60</name>
</gene>
<organism evidence="3">
    <name type="scientific">uncultured Caudovirales phage</name>
    <dbReference type="NCBI Taxonomy" id="2100421"/>
    <lineage>
        <taxon>Viruses</taxon>
        <taxon>Duplodnaviria</taxon>
        <taxon>Heunggongvirae</taxon>
        <taxon>Uroviricota</taxon>
        <taxon>Caudoviricetes</taxon>
        <taxon>Peduoviridae</taxon>
        <taxon>Maltschvirus</taxon>
        <taxon>Maltschvirus maltsch</taxon>
    </lineage>
</organism>
<comment type="similarity">
    <text evidence="1">Belongs to the peptidase S49 family.</text>
</comment>
<reference evidence="3" key="1">
    <citation type="submission" date="2020-04" db="EMBL/GenBank/DDBJ databases">
        <authorList>
            <person name="Chiriac C."/>
            <person name="Salcher M."/>
            <person name="Ghai R."/>
            <person name="Kavagutti S V."/>
        </authorList>
    </citation>
    <scope>NUCLEOTIDE SEQUENCE</scope>
</reference>
<proteinExistence type="inferred from homology"/>
<dbReference type="Gene3D" id="3.90.226.10">
    <property type="entry name" value="2-enoyl-CoA Hydratase, Chain A, domain 1"/>
    <property type="match status" value="1"/>
</dbReference>
<accession>A0A6J5KNC9</accession>
<sequence>MKTELLIAEFLSTPWALMPERLNAVSAVMARWSSHAPATAVVLAGIDTDKLAREARRQTATSVSGGGIAVLPLYGVITQRGNMIEDVSGPGSVSTQKFAAALRQALADESVSQILIDIDSPGGSVYGVAELADEIVAARGQKPIIAIANSLAASAAYWIGCSASEFYVTPGGEVGSIGVWQAHFDYSQALAAEGVTPTLISAGTYKVEGNPYAPLDPEAQAFMQSRVDDYFLAFSKAVAKGRGVPIAQVRNGMGQGRVLGADAALEQNMVDGIVTLDEAIRKMLVTARAQAKTKGSRIGLAAQRLALAEL</sequence>
<dbReference type="GO" id="GO:0008233">
    <property type="term" value="F:peptidase activity"/>
    <property type="evidence" value="ECO:0007669"/>
    <property type="project" value="UniProtKB-KW"/>
</dbReference>
<dbReference type="Gene3D" id="6.20.330.10">
    <property type="match status" value="1"/>
</dbReference>
<dbReference type="EMBL" id="LR796161">
    <property type="protein sequence ID" value="CAB4122712.1"/>
    <property type="molecule type" value="Genomic_DNA"/>
</dbReference>
<name>A0A6J5KNC9_9CAUD</name>
<dbReference type="PANTHER" id="PTHR42987:SF4">
    <property type="entry name" value="PROTEASE SOHB-RELATED"/>
    <property type="match status" value="1"/>
</dbReference>
<keyword evidence="3" id="KW-0645">Protease</keyword>
<dbReference type="PANTHER" id="PTHR42987">
    <property type="entry name" value="PEPTIDASE S49"/>
    <property type="match status" value="1"/>
</dbReference>
<dbReference type="Pfam" id="PF01343">
    <property type="entry name" value="Peptidase_S49"/>
    <property type="match status" value="1"/>
</dbReference>
<evidence type="ECO:0000256" key="1">
    <source>
        <dbReference type="ARBA" id="ARBA00008683"/>
    </source>
</evidence>
<dbReference type="InterPro" id="IPR002142">
    <property type="entry name" value="Peptidase_S49"/>
</dbReference>
<dbReference type="GO" id="GO:0006508">
    <property type="term" value="P:proteolysis"/>
    <property type="evidence" value="ECO:0007669"/>
    <property type="project" value="UniProtKB-KW"/>
</dbReference>
<evidence type="ECO:0000259" key="2">
    <source>
        <dbReference type="Pfam" id="PF01343"/>
    </source>
</evidence>
<protein>
    <submittedName>
        <fullName evidence="3">SppA Periplasmic serine proteases (ClpP class)</fullName>
    </submittedName>
</protein>
<keyword evidence="3" id="KW-0378">Hydrolase</keyword>